<evidence type="ECO:0000256" key="6">
    <source>
        <dbReference type="ARBA" id="ARBA00022490"/>
    </source>
</evidence>
<protein>
    <recommendedName>
        <fullName evidence="5">Cyclin-dependent kinase inhibitor 1B</fullName>
    </recommendedName>
    <alternativeName>
        <fullName evidence="14">Cyclin-dependent kinase inhibitor p27</fullName>
    </alternativeName>
    <alternativeName>
        <fullName evidence="13">p27Kip1</fullName>
    </alternativeName>
</protein>
<dbReference type="GO" id="GO:0004861">
    <property type="term" value="F:cyclin-dependent protein serine/threonine kinase inhibitor activity"/>
    <property type="evidence" value="ECO:0007669"/>
    <property type="project" value="InterPro"/>
</dbReference>
<evidence type="ECO:0000259" key="17">
    <source>
        <dbReference type="Pfam" id="PF02234"/>
    </source>
</evidence>
<dbReference type="InterPro" id="IPR003175">
    <property type="entry name" value="CDI_dom"/>
</dbReference>
<keyword evidence="11" id="KW-0539">Nucleus</keyword>
<evidence type="ECO:0000256" key="15">
    <source>
        <dbReference type="ARBA" id="ARBA00045727"/>
    </source>
</evidence>
<evidence type="ECO:0000256" key="11">
    <source>
        <dbReference type="ARBA" id="ARBA00023242"/>
    </source>
</evidence>
<proteinExistence type="inferred from homology"/>
<dbReference type="GeneTree" id="ENSGT00940000159852"/>
<keyword evidence="8" id="KW-0967">Endosome</keyword>
<evidence type="ECO:0000256" key="8">
    <source>
        <dbReference type="ARBA" id="ARBA00022753"/>
    </source>
</evidence>
<dbReference type="GO" id="GO:0045930">
    <property type="term" value="P:negative regulation of mitotic cell cycle"/>
    <property type="evidence" value="ECO:0007669"/>
    <property type="project" value="TreeGrafter"/>
</dbReference>
<feature type="region of interest" description="Disordered" evidence="16">
    <location>
        <begin position="25"/>
        <end position="52"/>
    </location>
</feature>
<feature type="compositionally biased region" description="Basic and acidic residues" evidence="16">
    <location>
        <begin position="41"/>
        <end position="52"/>
    </location>
</feature>
<reference evidence="18" key="1">
    <citation type="submission" date="2025-08" db="UniProtKB">
        <authorList>
            <consortium name="Ensembl"/>
        </authorList>
    </citation>
    <scope>IDENTIFICATION</scope>
</reference>
<reference evidence="18" key="2">
    <citation type="submission" date="2025-09" db="UniProtKB">
        <authorList>
            <consortium name="Ensembl"/>
        </authorList>
    </citation>
    <scope>IDENTIFICATION</scope>
</reference>
<dbReference type="Proteomes" id="UP000264800">
    <property type="component" value="Unplaced"/>
</dbReference>
<evidence type="ECO:0000256" key="16">
    <source>
        <dbReference type="SAM" id="MobiDB-lite"/>
    </source>
</evidence>
<accession>A0A3Q3BDY6</accession>
<dbReference type="Gene3D" id="4.10.365.10">
    <property type="entry name" value="p27"/>
    <property type="match status" value="1"/>
</dbReference>
<evidence type="ECO:0000256" key="2">
    <source>
        <dbReference type="ARBA" id="ARBA00004177"/>
    </source>
</evidence>
<organism evidence="18 19">
    <name type="scientific">Kryptolebias marmoratus</name>
    <name type="common">Mangrove killifish</name>
    <name type="synonym">Rivulus marmoratus</name>
    <dbReference type="NCBI Taxonomy" id="37003"/>
    <lineage>
        <taxon>Eukaryota</taxon>
        <taxon>Metazoa</taxon>
        <taxon>Chordata</taxon>
        <taxon>Craniata</taxon>
        <taxon>Vertebrata</taxon>
        <taxon>Euteleostomi</taxon>
        <taxon>Actinopterygii</taxon>
        <taxon>Neopterygii</taxon>
        <taxon>Teleostei</taxon>
        <taxon>Neoteleostei</taxon>
        <taxon>Acanthomorphata</taxon>
        <taxon>Ovalentaria</taxon>
        <taxon>Atherinomorphae</taxon>
        <taxon>Cyprinodontiformes</taxon>
        <taxon>Rivulidae</taxon>
        <taxon>Kryptolebias</taxon>
    </lineage>
</organism>
<dbReference type="OrthoDB" id="6373236at2759"/>
<evidence type="ECO:0000256" key="14">
    <source>
        <dbReference type="ARBA" id="ARBA00031925"/>
    </source>
</evidence>
<dbReference type="STRING" id="37003.ENSKMAP00000022889"/>
<feature type="region of interest" description="Disordered" evidence="16">
    <location>
        <begin position="141"/>
        <end position="204"/>
    </location>
</feature>
<dbReference type="RefSeq" id="XP_017289734.1">
    <property type="nucleotide sequence ID" value="XM_017434245.3"/>
</dbReference>
<keyword evidence="10" id="KW-0649">Protein kinase inhibitor</keyword>
<comment type="subcellular location">
    <subcellularLocation>
        <location evidence="3">Cytoplasm</location>
    </subcellularLocation>
    <subcellularLocation>
        <location evidence="2">Endosome</location>
    </subcellularLocation>
    <subcellularLocation>
        <location evidence="1">Nucleus</location>
    </subcellularLocation>
</comment>
<feature type="domain" description="Cyclin-dependent kinase inhibitor" evidence="17">
    <location>
        <begin position="58"/>
        <end position="110"/>
    </location>
</feature>
<dbReference type="InterPro" id="IPR044898">
    <property type="entry name" value="CDI_dom_sf"/>
</dbReference>
<evidence type="ECO:0000256" key="12">
    <source>
        <dbReference type="ARBA" id="ARBA00023306"/>
    </source>
</evidence>
<dbReference type="GO" id="GO:0005634">
    <property type="term" value="C:nucleus"/>
    <property type="evidence" value="ECO:0007669"/>
    <property type="project" value="UniProtKB-SubCell"/>
</dbReference>
<comment type="similarity">
    <text evidence="4">Belongs to the CDI family.</text>
</comment>
<dbReference type="OMA" id="THLRDQK"/>
<keyword evidence="7" id="KW-0597">Phosphoprotein</keyword>
<dbReference type="GO" id="GO:0008285">
    <property type="term" value="P:negative regulation of cell population proliferation"/>
    <property type="evidence" value="ECO:0007669"/>
    <property type="project" value="TreeGrafter"/>
</dbReference>
<evidence type="ECO:0000256" key="5">
    <source>
        <dbReference type="ARBA" id="ARBA00014547"/>
    </source>
</evidence>
<comment type="function">
    <text evidence="15">Important regulator of cell cycle progression. Inhibits the kinase activity of CDK2 bound to cyclin A, but has little inhibitory activity on CDK2 bound to SPDYA. Involved in G1 arrest. Potent inhibitor of cyclin E- and cyclin A-CDK2 complexes. Forms a complex with cyclin type D-CDK4 complexes and is involved in the assembly, stability, and modulation of CCND1-CDK4 complex activation. Acts either as an inhibitor or an activator of cyclin type D-CDK4 complexes depending on its phosphorylation state and/or stoichometry.</text>
</comment>
<evidence type="ECO:0000256" key="3">
    <source>
        <dbReference type="ARBA" id="ARBA00004496"/>
    </source>
</evidence>
<keyword evidence="9" id="KW-0832">Ubl conjugation</keyword>
<dbReference type="CTD" id="368329"/>
<dbReference type="PANTHER" id="PTHR10265:SF9">
    <property type="entry name" value="CYCLIN-DEPENDENT KINASE INHIBITOR 1B"/>
    <property type="match status" value="1"/>
</dbReference>
<evidence type="ECO:0000256" key="9">
    <source>
        <dbReference type="ARBA" id="ARBA00022843"/>
    </source>
</evidence>
<dbReference type="Ensembl" id="ENSKMAT00000023182.1">
    <property type="protein sequence ID" value="ENSKMAP00000022889.1"/>
    <property type="gene ID" value="ENSKMAG00000016980.1"/>
</dbReference>
<evidence type="ECO:0000256" key="13">
    <source>
        <dbReference type="ARBA" id="ARBA00031903"/>
    </source>
</evidence>
<keyword evidence="19" id="KW-1185">Reference proteome</keyword>
<sequence length="204" mass="22564">MTTGRSRVFKNCVLFGCGNNNKSNRRKMSGVRLSNGSPTLERTESRVTEHPKPSACRNLFGAVDHEQLSKDFNAHMRELEEAAAAKWGFDFVNDTPLPNSNNGRFKWEVVDSRELPDFYAPQPRRDTGGVDVNGNRRCVLAAPGEDTGRSDGQTGCTGLRKRPACHDPSAQSKRSHTSPDEVSCSSLSHSVEHTPRKPSPKRQT</sequence>
<dbReference type="GO" id="GO:0051087">
    <property type="term" value="F:protein-folding chaperone binding"/>
    <property type="evidence" value="ECO:0007669"/>
    <property type="project" value="TreeGrafter"/>
</dbReference>
<evidence type="ECO:0000256" key="4">
    <source>
        <dbReference type="ARBA" id="ARBA00006726"/>
    </source>
</evidence>
<dbReference type="GO" id="GO:0005768">
    <property type="term" value="C:endosome"/>
    <property type="evidence" value="ECO:0007669"/>
    <property type="project" value="UniProtKB-SubCell"/>
</dbReference>
<keyword evidence="6" id="KW-0963">Cytoplasm</keyword>
<dbReference type="GO" id="GO:0000082">
    <property type="term" value="P:G1/S transition of mitotic cell cycle"/>
    <property type="evidence" value="ECO:0007669"/>
    <property type="project" value="TreeGrafter"/>
</dbReference>
<evidence type="ECO:0000313" key="19">
    <source>
        <dbReference type="Proteomes" id="UP000264800"/>
    </source>
</evidence>
<evidence type="ECO:0000256" key="10">
    <source>
        <dbReference type="ARBA" id="ARBA00023013"/>
    </source>
</evidence>
<dbReference type="AlphaFoldDB" id="A0A3Q3BDY6"/>
<dbReference type="PANTHER" id="PTHR10265">
    <property type="entry name" value="CYCLIN-DEPENDENT KINASE INHIBITOR 1"/>
    <property type="match status" value="1"/>
</dbReference>
<keyword evidence="12" id="KW-0131">Cell cycle</keyword>
<evidence type="ECO:0000256" key="7">
    <source>
        <dbReference type="ARBA" id="ARBA00022553"/>
    </source>
</evidence>
<dbReference type="KEGG" id="kmr:108246606"/>
<name>A0A3Q3BDY6_KRYMA</name>
<evidence type="ECO:0000313" key="18">
    <source>
        <dbReference type="Ensembl" id="ENSKMAP00000022889.1"/>
    </source>
</evidence>
<dbReference type="Pfam" id="PF02234">
    <property type="entry name" value="CDI"/>
    <property type="match status" value="1"/>
</dbReference>
<evidence type="ECO:0000256" key="1">
    <source>
        <dbReference type="ARBA" id="ARBA00004123"/>
    </source>
</evidence>
<dbReference type="GeneID" id="108246606"/>